<accession>A0A9X1VA10</accession>
<gene>
    <name evidence="4" type="ORF">MM817_02438</name>
</gene>
<dbReference type="SUPFAM" id="SSF88659">
    <property type="entry name" value="Sigma3 and sigma4 domains of RNA polymerase sigma factors"/>
    <property type="match status" value="1"/>
</dbReference>
<dbReference type="RefSeq" id="WP_241715520.1">
    <property type="nucleotide sequence ID" value="NZ_JALBUF010000009.1"/>
</dbReference>
<dbReference type="InterPro" id="IPR013324">
    <property type="entry name" value="RNA_pol_sigma_r3/r4-like"/>
</dbReference>
<evidence type="ECO:0000256" key="1">
    <source>
        <dbReference type="ARBA" id="ARBA00008720"/>
    </source>
</evidence>
<organism evidence="4 5">
    <name type="scientific">Sulfoacidibacillus ferrooxidans</name>
    <dbReference type="NCBI Taxonomy" id="2005001"/>
    <lineage>
        <taxon>Bacteria</taxon>
        <taxon>Bacillati</taxon>
        <taxon>Bacillota</taxon>
        <taxon>Bacilli</taxon>
        <taxon>Bacillales</taxon>
        <taxon>Alicyclobacillaceae</taxon>
        <taxon>Sulfoacidibacillus</taxon>
    </lineage>
</organism>
<dbReference type="PANTHER" id="PTHR40083">
    <property type="entry name" value="UPF0122 PROTEIN CBO2450/CLC_2298"/>
    <property type="match status" value="1"/>
</dbReference>
<evidence type="ECO:0000256" key="3">
    <source>
        <dbReference type="HAMAP-Rule" id="MF_00245"/>
    </source>
</evidence>
<dbReference type="NCBIfam" id="NF045758">
    <property type="entry name" value="YlxM"/>
    <property type="match status" value="1"/>
</dbReference>
<dbReference type="EMBL" id="JALBUF010000009">
    <property type="protein sequence ID" value="MCI0184143.1"/>
    <property type="molecule type" value="Genomic_DNA"/>
</dbReference>
<dbReference type="InterPro" id="IPR036388">
    <property type="entry name" value="WH-like_DNA-bd_sf"/>
</dbReference>
<comment type="similarity">
    <text evidence="1 3">Belongs to the UPF0122 family.</text>
</comment>
<evidence type="ECO:0000313" key="4">
    <source>
        <dbReference type="EMBL" id="MCI0184143.1"/>
    </source>
</evidence>
<dbReference type="InterPro" id="IPR007394">
    <property type="entry name" value="UPF0122"/>
</dbReference>
<name>A0A9X1VA10_9BACL</name>
<dbReference type="Gene3D" id="1.10.10.10">
    <property type="entry name" value="Winged helix-like DNA-binding domain superfamily/Winged helix DNA-binding domain"/>
    <property type="match status" value="1"/>
</dbReference>
<protein>
    <recommendedName>
        <fullName evidence="3">UPF0122 protein MM817_02438</fullName>
    </recommendedName>
</protein>
<dbReference type="Proteomes" id="UP001139263">
    <property type="component" value="Unassembled WGS sequence"/>
</dbReference>
<reference evidence="4" key="1">
    <citation type="submission" date="2022-03" db="EMBL/GenBank/DDBJ databases">
        <title>Draft Genome Sequence of Firmicute Strain S0AB, a Heterotrophic Iron/Sulfur-Oxidizing Extreme Acidophile.</title>
        <authorList>
            <person name="Vergara E."/>
            <person name="Pakostova E."/>
            <person name="Johnson D.B."/>
            <person name="Holmes D.S."/>
        </authorList>
    </citation>
    <scope>NUCLEOTIDE SEQUENCE</scope>
    <source>
        <strain evidence="4">S0AB</strain>
    </source>
</reference>
<dbReference type="PANTHER" id="PTHR40083:SF1">
    <property type="entry name" value="UPF0122 PROTEIN YLXM"/>
    <property type="match status" value="1"/>
</dbReference>
<evidence type="ECO:0000256" key="2">
    <source>
        <dbReference type="ARBA" id="ARBA00024764"/>
    </source>
</evidence>
<dbReference type="HAMAP" id="MF_00245">
    <property type="entry name" value="UPF0122"/>
    <property type="match status" value="1"/>
</dbReference>
<proteinExistence type="inferred from homology"/>
<evidence type="ECO:0000313" key="5">
    <source>
        <dbReference type="Proteomes" id="UP001139263"/>
    </source>
</evidence>
<comment type="function">
    <text evidence="2 3">Might take part in the signal recognition particle (SRP) pathway. This is inferred from the conservation of its genetic proximity to ftsY/ffh. May be a regulatory protein.</text>
</comment>
<comment type="caution">
    <text evidence="4">The sequence shown here is derived from an EMBL/GenBank/DDBJ whole genome shotgun (WGS) entry which is preliminary data.</text>
</comment>
<dbReference type="AlphaFoldDB" id="A0A9X1VA10"/>
<dbReference type="InterPro" id="IPR054831">
    <property type="entry name" value="UPF0122_fam_protein"/>
</dbReference>
<sequence>MSGQWNTVETHLLFDYYGALLTERQQKVLSMRLFDDLSLAEVAQELEISRQAVHDLVHRTIDQLQGYEERLHLIASERRRLKLLDELIDQLKSEFRVTEEVAGVLRELMRG</sequence>
<keyword evidence="5" id="KW-1185">Reference proteome</keyword>
<dbReference type="Pfam" id="PF04297">
    <property type="entry name" value="UPF0122"/>
    <property type="match status" value="1"/>
</dbReference>